<accession>A0A7C4ZH31</accession>
<proteinExistence type="predicted"/>
<sequence length="178" mass="19403">MKRYLTIWNVLGALVLLAGLLVYLASSPARQSSVINLPADVEEAAEPRKARLRLYFAKPDATGFLIENREVTLEPGELVYQRALAEVVRGPAQGASPIVPEGAPVPTVYVRGKTAYVDLPEAYGRLGLGTTGETLLVYGLAYTVIDQGPVEEVRFLYRGEPATTLGHLSLLEPIRRSR</sequence>
<protein>
    <recommendedName>
        <fullName evidence="1">GerMN domain-containing protein</fullName>
    </recommendedName>
</protein>
<evidence type="ECO:0000259" key="1">
    <source>
        <dbReference type="SMART" id="SM00909"/>
    </source>
</evidence>
<reference evidence="2" key="1">
    <citation type="journal article" date="2020" name="mSystems">
        <title>Genome- and Community-Level Interaction Insights into Carbon Utilization and Element Cycling Functions of Hydrothermarchaeota in Hydrothermal Sediment.</title>
        <authorList>
            <person name="Zhou Z."/>
            <person name="Liu Y."/>
            <person name="Xu W."/>
            <person name="Pan J."/>
            <person name="Luo Z.H."/>
            <person name="Li M."/>
        </authorList>
    </citation>
    <scope>NUCLEOTIDE SEQUENCE [LARGE SCALE GENOMIC DNA]</scope>
    <source>
        <strain evidence="2">HyVt-570</strain>
    </source>
</reference>
<organism evidence="2">
    <name type="scientific">Oceanithermus profundus</name>
    <dbReference type="NCBI Taxonomy" id="187137"/>
    <lineage>
        <taxon>Bacteria</taxon>
        <taxon>Thermotogati</taxon>
        <taxon>Deinococcota</taxon>
        <taxon>Deinococci</taxon>
        <taxon>Thermales</taxon>
        <taxon>Thermaceae</taxon>
        <taxon>Oceanithermus</taxon>
    </lineage>
</organism>
<dbReference type="InterPro" id="IPR019606">
    <property type="entry name" value="GerMN"/>
</dbReference>
<name>A0A7C4ZH31_9DEIN</name>
<dbReference type="Pfam" id="PF10646">
    <property type="entry name" value="Germane"/>
    <property type="match status" value="1"/>
</dbReference>
<dbReference type="EMBL" id="DRPZ01000084">
    <property type="protein sequence ID" value="HGY09041.1"/>
    <property type="molecule type" value="Genomic_DNA"/>
</dbReference>
<feature type="domain" description="GerMN" evidence="1">
    <location>
        <begin position="80"/>
        <end position="166"/>
    </location>
</feature>
<dbReference type="SMART" id="SM00909">
    <property type="entry name" value="Germane"/>
    <property type="match status" value="1"/>
</dbReference>
<evidence type="ECO:0000313" key="2">
    <source>
        <dbReference type="EMBL" id="HGY09041.1"/>
    </source>
</evidence>
<gene>
    <name evidence="2" type="ORF">ENK37_03155</name>
</gene>
<comment type="caution">
    <text evidence="2">The sequence shown here is derived from an EMBL/GenBank/DDBJ whole genome shotgun (WGS) entry which is preliminary data.</text>
</comment>
<dbReference type="AlphaFoldDB" id="A0A7C4ZH31"/>
<dbReference type="Proteomes" id="UP000885759">
    <property type="component" value="Unassembled WGS sequence"/>
</dbReference>